<keyword evidence="3" id="KW-1185">Reference proteome</keyword>
<dbReference type="AlphaFoldDB" id="A0A1W2FUJ8"/>
<feature type="region of interest" description="Disordered" evidence="1">
    <location>
        <begin position="240"/>
        <end position="267"/>
    </location>
</feature>
<gene>
    <name evidence="2" type="ORF">SAMN05661093_09216</name>
</gene>
<dbReference type="OrthoDB" id="3318461at2"/>
<protein>
    <submittedName>
        <fullName evidence="2">Uncharacterized protein</fullName>
    </submittedName>
</protein>
<organism evidence="2 3">
    <name type="scientific">Kibdelosporangium aridum</name>
    <dbReference type="NCBI Taxonomy" id="2030"/>
    <lineage>
        <taxon>Bacteria</taxon>
        <taxon>Bacillati</taxon>
        <taxon>Actinomycetota</taxon>
        <taxon>Actinomycetes</taxon>
        <taxon>Pseudonocardiales</taxon>
        <taxon>Pseudonocardiaceae</taxon>
        <taxon>Kibdelosporangium</taxon>
    </lineage>
</organism>
<dbReference type="RefSeq" id="WP_084433518.1">
    <property type="nucleotide sequence ID" value="NZ_FWXV01000012.1"/>
</dbReference>
<feature type="compositionally biased region" description="Basic and acidic residues" evidence="1">
    <location>
        <begin position="258"/>
        <end position="267"/>
    </location>
</feature>
<name>A0A1W2FUJ8_KIBAR</name>
<reference evidence="2 3" key="1">
    <citation type="submission" date="2017-04" db="EMBL/GenBank/DDBJ databases">
        <authorList>
            <person name="Afonso C.L."/>
            <person name="Miller P.J."/>
            <person name="Scott M.A."/>
            <person name="Spackman E."/>
            <person name="Goraichik I."/>
            <person name="Dimitrov K.M."/>
            <person name="Suarez D.L."/>
            <person name="Swayne D.E."/>
        </authorList>
    </citation>
    <scope>NUCLEOTIDE SEQUENCE [LARGE SCALE GENOMIC DNA]</scope>
    <source>
        <strain evidence="2 3">DSM 43828</strain>
    </source>
</reference>
<dbReference type="EMBL" id="FWXV01000012">
    <property type="protein sequence ID" value="SMD25629.1"/>
    <property type="molecule type" value="Genomic_DNA"/>
</dbReference>
<proteinExistence type="predicted"/>
<accession>A0A1W2FUJ8</accession>
<sequence length="371" mass="40596">MAWITLRQFAWTERPGYVDPYPEVDGIHRVAADRLLPIDLSYAISVNALAVPASGPVRYETRQHELRLVLCYLDGNPLRLRDEPFRASAAHIRRFVSESIGLGMLTATVQAAYQWQDPAAHIDALPTALAGQVSATKNRPDLLFDRPGLTLAGEARGRSEAPPTRVTAQQRDRLNSLLPWSHHHGTHPLAMSWAYATGLGMTVDLFTRSGRLPGMLGPIGQPLPSPMPTQTDLFDQDQLDAPARQPEPPPVTPARRGGTRDLDRSSARELTLRISQRVGDIADQLYATAPDPDIRVGGQRMRGTWAALDLLGTSTGSFLLGVLEGPISTEINARLRPSSQFEDDGVSAHVSGRLVIAITKEHGQPWYLVAD</sequence>
<evidence type="ECO:0000256" key="1">
    <source>
        <dbReference type="SAM" id="MobiDB-lite"/>
    </source>
</evidence>
<evidence type="ECO:0000313" key="3">
    <source>
        <dbReference type="Proteomes" id="UP000192674"/>
    </source>
</evidence>
<dbReference type="Proteomes" id="UP000192674">
    <property type="component" value="Unassembled WGS sequence"/>
</dbReference>
<evidence type="ECO:0000313" key="2">
    <source>
        <dbReference type="EMBL" id="SMD25629.1"/>
    </source>
</evidence>